<evidence type="ECO:0000313" key="3">
    <source>
        <dbReference type="EMBL" id="ABO99178.1"/>
    </source>
</evidence>
<dbReference type="PANTHER" id="PTHR28243:SF1">
    <property type="entry name" value="PYRIDOXAMINE 5'-PHOSPHATE OXIDASE ALR4036 FAMILY FMN-BINDING DOMAIN-CONTAINING PROTEIN"/>
    <property type="match status" value="1"/>
</dbReference>
<sequence length="220" mass="24316">MPSLGVPAWRVAVKAALKKNGKSACAKFAQLATVRASTGAPAVRTVVFRGFGDAFRDDDDDDARDDGDEANALTFCADARSEKIRDIAGDARGEIAWYFPETREQFRVTGTLACATSETAAKDARGEARRRNLWRKMRRGARGQFMWPAPGETRAEVGEGGRDPHDVDEDDARLDDETVGEHFALVALRADRIDHLSLRKNERVMHEIVDGTWTSTRVNP</sequence>
<dbReference type="GO" id="GO:0010181">
    <property type="term" value="F:FMN binding"/>
    <property type="evidence" value="ECO:0007669"/>
    <property type="project" value="InterPro"/>
</dbReference>
<dbReference type="Pfam" id="PF12766">
    <property type="entry name" value="Pyridox_oxase_2"/>
    <property type="match status" value="1"/>
</dbReference>
<organism evidence="3 4">
    <name type="scientific">Ostreococcus lucimarinus (strain CCE9901)</name>
    <dbReference type="NCBI Taxonomy" id="436017"/>
    <lineage>
        <taxon>Eukaryota</taxon>
        <taxon>Viridiplantae</taxon>
        <taxon>Chlorophyta</taxon>
        <taxon>Mamiellophyceae</taxon>
        <taxon>Mamiellales</taxon>
        <taxon>Bathycoccaceae</taxon>
        <taxon>Ostreococcus</taxon>
    </lineage>
</organism>
<gene>
    <name evidence="3" type="ORF">OSTLU_41681</name>
</gene>
<proteinExistence type="predicted"/>
<dbReference type="SUPFAM" id="SSF50475">
    <property type="entry name" value="FMN-binding split barrel"/>
    <property type="match status" value="1"/>
</dbReference>
<name>A4S651_OSTLU</name>
<feature type="region of interest" description="Disordered" evidence="1">
    <location>
        <begin position="145"/>
        <end position="170"/>
    </location>
</feature>
<feature type="domain" description="Pyridoxamine 5'-phosphate oxidase Alr4036 family FMN-binding" evidence="2">
    <location>
        <begin position="7"/>
        <end position="114"/>
    </location>
</feature>
<dbReference type="GeneID" id="5005091"/>
<protein>
    <recommendedName>
        <fullName evidence="2">Pyridoxamine 5'-phosphate oxidase Alr4036 family FMN-binding domain-containing protein</fullName>
    </recommendedName>
</protein>
<dbReference type="PANTHER" id="PTHR28243">
    <property type="entry name" value="AGL049CP"/>
    <property type="match status" value="1"/>
</dbReference>
<dbReference type="UniPathway" id="UPA01068">
    <property type="reaction ID" value="UER00304"/>
</dbReference>
<dbReference type="OMA" id="NERVMHE"/>
<dbReference type="HOGENOM" id="CLU_058669_1_2_1"/>
<evidence type="ECO:0000313" key="4">
    <source>
        <dbReference type="Proteomes" id="UP000001568"/>
    </source>
</evidence>
<dbReference type="RefSeq" id="XP_001420885.1">
    <property type="nucleotide sequence ID" value="XM_001420848.1"/>
</dbReference>
<dbReference type="OrthoDB" id="497788at2759"/>
<dbReference type="AlphaFoldDB" id="A4S651"/>
<dbReference type="Gene3D" id="2.30.110.10">
    <property type="entry name" value="Electron Transport, Fmn-binding Protein, Chain A"/>
    <property type="match status" value="1"/>
</dbReference>
<dbReference type="eggNOG" id="KOG4558">
    <property type="taxonomic scope" value="Eukaryota"/>
</dbReference>
<dbReference type="Proteomes" id="UP000001568">
    <property type="component" value="Chromosome 13"/>
</dbReference>
<dbReference type="EMBL" id="CP000593">
    <property type="protein sequence ID" value="ABO99178.1"/>
    <property type="molecule type" value="Genomic_DNA"/>
</dbReference>
<evidence type="ECO:0000256" key="1">
    <source>
        <dbReference type="SAM" id="MobiDB-lite"/>
    </source>
</evidence>
<accession>A4S651</accession>
<dbReference type="KEGG" id="olu:OSTLU_41681"/>
<dbReference type="Gramene" id="ABO99178">
    <property type="protein sequence ID" value="ABO99178"/>
    <property type="gene ID" value="OSTLU_41681"/>
</dbReference>
<reference evidence="3 4" key="1">
    <citation type="journal article" date="2007" name="Proc. Natl. Acad. Sci. U.S.A.">
        <title>The tiny eukaryote Ostreococcus provides genomic insights into the paradox of plankton speciation.</title>
        <authorList>
            <person name="Palenik B."/>
            <person name="Grimwood J."/>
            <person name="Aerts A."/>
            <person name="Rouze P."/>
            <person name="Salamov A."/>
            <person name="Putnam N."/>
            <person name="Dupont C."/>
            <person name="Jorgensen R."/>
            <person name="Derelle E."/>
            <person name="Rombauts S."/>
            <person name="Zhou K."/>
            <person name="Otillar R."/>
            <person name="Merchant S.S."/>
            <person name="Podell S."/>
            <person name="Gaasterland T."/>
            <person name="Napoli C."/>
            <person name="Gendler K."/>
            <person name="Manuell A."/>
            <person name="Tai V."/>
            <person name="Vallon O."/>
            <person name="Piganeau G."/>
            <person name="Jancek S."/>
            <person name="Heijde M."/>
            <person name="Jabbari K."/>
            <person name="Bowler C."/>
            <person name="Lohr M."/>
            <person name="Robbens S."/>
            <person name="Werner G."/>
            <person name="Dubchak I."/>
            <person name="Pazour G.J."/>
            <person name="Ren Q."/>
            <person name="Paulsen I."/>
            <person name="Delwiche C."/>
            <person name="Schmutz J."/>
            <person name="Rokhsar D."/>
            <person name="Van de Peer Y."/>
            <person name="Moreau H."/>
            <person name="Grigoriev I.V."/>
        </authorList>
    </citation>
    <scope>NUCLEOTIDE SEQUENCE [LARGE SCALE GENOMIC DNA]</scope>
    <source>
        <strain evidence="3 4">CCE9901</strain>
    </source>
</reference>
<keyword evidence="4" id="KW-1185">Reference proteome</keyword>
<dbReference type="InterPro" id="IPR012349">
    <property type="entry name" value="Split_barrel_FMN-bd"/>
</dbReference>
<dbReference type="InterPro" id="IPR024624">
    <property type="entry name" value="Pyridox_Oxase_Alr4036_FMN-bd"/>
</dbReference>
<evidence type="ECO:0000259" key="2">
    <source>
        <dbReference type="Pfam" id="PF12766"/>
    </source>
</evidence>
<feature type="compositionally biased region" description="Basic and acidic residues" evidence="1">
    <location>
        <begin position="153"/>
        <end position="165"/>
    </location>
</feature>
<dbReference type="STRING" id="436017.A4S651"/>